<dbReference type="Gene3D" id="2.40.440.10">
    <property type="entry name" value="L,D-transpeptidase catalytic domain-like"/>
    <property type="match status" value="1"/>
</dbReference>
<evidence type="ECO:0000256" key="2">
    <source>
        <dbReference type="ARBA" id="ARBA00022679"/>
    </source>
</evidence>
<keyword evidence="3 6" id="KW-0133">Cell shape</keyword>
<feature type="active site" description="Proton donor/acceptor" evidence="6">
    <location>
        <position position="240"/>
    </location>
</feature>
<evidence type="ECO:0000256" key="4">
    <source>
        <dbReference type="ARBA" id="ARBA00022984"/>
    </source>
</evidence>
<keyword evidence="8" id="KW-0732">Signal</keyword>
<evidence type="ECO:0000259" key="9">
    <source>
        <dbReference type="PROSITE" id="PS52029"/>
    </source>
</evidence>
<evidence type="ECO:0000256" key="7">
    <source>
        <dbReference type="SAM" id="MobiDB-lite"/>
    </source>
</evidence>
<keyword evidence="5 6" id="KW-0961">Cell wall biogenesis/degradation</keyword>
<gene>
    <name evidence="10" type="ORF">ACFFVD_13650</name>
</gene>
<comment type="caution">
    <text evidence="10">The sequence shown here is derived from an EMBL/GenBank/DDBJ whole genome shotgun (WGS) entry which is preliminary data.</text>
</comment>
<feature type="region of interest" description="Disordered" evidence="7">
    <location>
        <begin position="36"/>
        <end position="62"/>
    </location>
</feature>
<feature type="signal peptide" evidence="8">
    <location>
        <begin position="1"/>
        <end position="31"/>
    </location>
</feature>
<organism evidence="10 11">
    <name type="scientific">Dietzia aerolata</name>
    <dbReference type="NCBI Taxonomy" id="595984"/>
    <lineage>
        <taxon>Bacteria</taxon>
        <taxon>Bacillati</taxon>
        <taxon>Actinomycetota</taxon>
        <taxon>Actinomycetes</taxon>
        <taxon>Mycobacteriales</taxon>
        <taxon>Dietziaceae</taxon>
        <taxon>Dietzia</taxon>
    </lineage>
</organism>
<dbReference type="CDD" id="cd16913">
    <property type="entry name" value="YkuD_like"/>
    <property type="match status" value="1"/>
</dbReference>
<name>A0ABV5JVD1_9ACTN</name>
<feature type="active site" description="Nucleophile" evidence="6">
    <location>
        <position position="251"/>
    </location>
</feature>
<protein>
    <submittedName>
        <fullName evidence="10">L,D-transpeptidase</fullName>
        <ecNumber evidence="10">2.3.2.-</ecNumber>
    </submittedName>
</protein>
<keyword evidence="11" id="KW-1185">Reference proteome</keyword>
<keyword evidence="2 10" id="KW-0808">Transferase</keyword>
<proteinExistence type="predicted"/>
<dbReference type="InterPro" id="IPR038063">
    <property type="entry name" value="Transpep_catalytic_dom"/>
</dbReference>
<evidence type="ECO:0000256" key="8">
    <source>
        <dbReference type="SAM" id="SignalP"/>
    </source>
</evidence>
<comment type="pathway">
    <text evidence="1 6">Cell wall biogenesis; peptidoglycan biosynthesis.</text>
</comment>
<evidence type="ECO:0000256" key="5">
    <source>
        <dbReference type="ARBA" id="ARBA00023316"/>
    </source>
</evidence>
<evidence type="ECO:0000256" key="6">
    <source>
        <dbReference type="PROSITE-ProRule" id="PRU01373"/>
    </source>
</evidence>
<feature type="chain" id="PRO_5045494401" evidence="8">
    <location>
        <begin position="32"/>
        <end position="275"/>
    </location>
</feature>
<reference evidence="10 11" key="1">
    <citation type="submission" date="2024-09" db="EMBL/GenBank/DDBJ databases">
        <authorList>
            <person name="Sun Q."/>
            <person name="Mori K."/>
        </authorList>
    </citation>
    <scope>NUCLEOTIDE SEQUENCE [LARGE SCALE GENOMIC DNA]</scope>
    <source>
        <strain evidence="10 11">CCM 7659</strain>
    </source>
</reference>
<evidence type="ECO:0000256" key="1">
    <source>
        <dbReference type="ARBA" id="ARBA00004752"/>
    </source>
</evidence>
<dbReference type="PROSITE" id="PS51318">
    <property type="entry name" value="TAT"/>
    <property type="match status" value="1"/>
</dbReference>
<feature type="compositionally biased region" description="Polar residues" evidence="7">
    <location>
        <begin position="41"/>
        <end position="53"/>
    </location>
</feature>
<dbReference type="Proteomes" id="UP001589700">
    <property type="component" value="Unassembled WGS sequence"/>
</dbReference>
<evidence type="ECO:0000313" key="10">
    <source>
        <dbReference type="EMBL" id="MFB9260845.1"/>
    </source>
</evidence>
<dbReference type="Pfam" id="PF03734">
    <property type="entry name" value="YkuD"/>
    <property type="match status" value="1"/>
</dbReference>
<accession>A0ABV5JVD1</accession>
<dbReference type="InterPro" id="IPR006311">
    <property type="entry name" value="TAT_signal"/>
</dbReference>
<evidence type="ECO:0000256" key="3">
    <source>
        <dbReference type="ARBA" id="ARBA00022960"/>
    </source>
</evidence>
<dbReference type="PANTHER" id="PTHR30582:SF33">
    <property type="entry name" value="EXPORTED PROTEIN"/>
    <property type="match status" value="1"/>
</dbReference>
<evidence type="ECO:0000313" key="11">
    <source>
        <dbReference type="Proteomes" id="UP001589700"/>
    </source>
</evidence>
<dbReference type="PROSITE" id="PS52029">
    <property type="entry name" value="LD_TPASE"/>
    <property type="match status" value="1"/>
</dbReference>
<keyword evidence="10" id="KW-0012">Acyltransferase</keyword>
<dbReference type="SUPFAM" id="SSF141523">
    <property type="entry name" value="L,D-transpeptidase catalytic domain-like"/>
    <property type="match status" value="1"/>
</dbReference>
<dbReference type="EC" id="2.3.2.-" evidence="10"/>
<dbReference type="RefSeq" id="WP_182632434.1">
    <property type="nucleotide sequence ID" value="NZ_JAALDM010000143.1"/>
</dbReference>
<keyword evidence="4 6" id="KW-0573">Peptidoglycan synthesis</keyword>
<feature type="domain" description="L,D-TPase catalytic" evidence="9">
    <location>
        <begin position="168"/>
        <end position="275"/>
    </location>
</feature>
<sequence length="275" mass="28943">MPIVNRPMGRNHLAALSAAAVVGATAAGATAGVAHAESEDTSTVASQATQDSVMGQVDPGTSADSVALADQAAQADPVSLDEAPEPVAVDAQLIRSVARQVLLEQERPEHLTNVDLIARDVLAQGPADPAQAEYMTRETMLGFGPGAPVADAPESEVVMAPPQCPPTARACIDVDGKMAWMVEDGRVTYGPVPITTGKPGYETARGTHNVLRHVRHDHSIPFDSPMPYSTYFTVSGMAFHEGRLDEPSHGCVHLGQQAAAHFFEHLKVGDEIVAF</sequence>
<dbReference type="PANTHER" id="PTHR30582">
    <property type="entry name" value="L,D-TRANSPEPTIDASE"/>
    <property type="match status" value="1"/>
</dbReference>
<dbReference type="InterPro" id="IPR050979">
    <property type="entry name" value="LD-transpeptidase"/>
</dbReference>
<dbReference type="InterPro" id="IPR005490">
    <property type="entry name" value="LD_TPept_cat_dom"/>
</dbReference>
<dbReference type="EMBL" id="JBHMDY010000008">
    <property type="protein sequence ID" value="MFB9260845.1"/>
    <property type="molecule type" value="Genomic_DNA"/>
</dbReference>
<dbReference type="GO" id="GO:0016746">
    <property type="term" value="F:acyltransferase activity"/>
    <property type="evidence" value="ECO:0007669"/>
    <property type="project" value="UniProtKB-KW"/>
</dbReference>